<dbReference type="Gene3D" id="3.40.50.150">
    <property type="entry name" value="Vaccinia Virus protein VP39"/>
    <property type="match status" value="1"/>
</dbReference>
<keyword evidence="3" id="KW-0489">Methyltransferase</keyword>
<dbReference type="SUPFAM" id="SSF53335">
    <property type="entry name" value="S-adenosyl-L-methionine-dependent methyltransferases"/>
    <property type="match status" value="1"/>
</dbReference>
<reference evidence="3 4" key="1">
    <citation type="submission" date="2019-03" db="EMBL/GenBank/DDBJ databases">
        <title>Genomics of glacier-inhabiting Cryobacterium strains.</title>
        <authorList>
            <person name="Liu Q."/>
            <person name="Xin Y.-H."/>
        </authorList>
    </citation>
    <scope>NUCLEOTIDE SEQUENCE [LARGE SCALE GENOMIC DNA]</scope>
    <source>
        <strain evidence="3 4">Sr54</strain>
    </source>
</reference>
<dbReference type="Proteomes" id="UP000297626">
    <property type="component" value="Unassembled WGS sequence"/>
</dbReference>
<evidence type="ECO:0000313" key="3">
    <source>
        <dbReference type="EMBL" id="TFD91358.1"/>
    </source>
</evidence>
<organism evidence="3 4">
    <name type="scientific">Cryobacterium serini</name>
    <dbReference type="NCBI Taxonomy" id="1259201"/>
    <lineage>
        <taxon>Bacteria</taxon>
        <taxon>Bacillati</taxon>
        <taxon>Actinomycetota</taxon>
        <taxon>Actinomycetes</taxon>
        <taxon>Micrococcales</taxon>
        <taxon>Microbacteriaceae</taxon>
        <taxon>Cryobacterium</taxon>
    </lineage>
</organism>
<name>A0A4R9BUX8_9MICO</name>
<dbReference type="GO" id="GO:0008168">
    <property type="term" value="F:methyltransferase activity"/>
    <property type="evidence" value="ECO:0007669"/>
    <property type="project" value="UniProtKB-KW"/>
</dbReference>
<dbReference type="RefSeq" id="WP_134526431.1">
    <property type="nucleotide sequence ID" value="NZ_SOHN01000003.1"/>
</dbReference>
<dbReference type="AlphaFoldDB" id="A0A4R9BUX8"/>
<dbReference type="GO" id="GO:0032259">
    <property type="term" value="P:methylation"/>
    <property type="evidence" value="ECO:0007669"/>
    <property type="project" value="UniProtKB-KW"/>
</dbReference>
<accession>A0A4R9BUX8</accession>
<feature type="domain" description="Methyltransferase" evidence="2">
    <location>
        <begin position="37"/>
        <end position="128"/>
    </location>
</feature>
<dbReference type="InterPro" id="IPR029063">
    <property type="entry name" value="SAM-dependent_MTases_sf"/>
</dbReference>
<keyword evidence="1 3" id="KW-0808">Transferase</keyword>
<dbReference type="EMBL" id="SOHN01000003">
    <property type="protein sequence ID" value="TFD91358.1"/>
    <property type="molecule type" value="Genomic_DNA"/>
</dbReference>
<evidence type="ECO:0000313" key="4">
    <source>
        <dbReference type="Proteomes" id="UP000297626"/>
    </source>
</evidence>
<keyword evidence="4" id="KW-1185">Reference proteome</keyword>
<dbReference type="PANTHER" id="PTHR43861">
    <property type="entry name" value="TRANS-ACONITATE 2-METHYLTRANSFERASE-RELATED"/>
    <property type="match status" value="1"/>
</dbReference>
<evidence type="ECO:0000259" key="2">
    <source>
        <dbReference type="Pfam" id="PF13649"/>
    </source>
</evidence>
<sequence length="246" mass="27669">MDDYNERLVALYDVDNPDGPDHEFYRQVADEIDARAILDLGCGTGILTATFARADRMVVGIDPSPNMLAYATNRANGRSVRWMLGDSRDIPAEPFDYAVMTGNVAQHIPDSEWERTLRDIREALRDGGVLAFESRNPQARAWEKWAAAEPTLRDTVNGPLREWYDVNETEPGQIVLTAHNRLEDTGEQILEQLTLAFRERHLIEQQLGEAGFVVDGVWSDWNRTPSTDDSPIMVFKSHRAAAPTTA</sequence>
<dbReference type="InterPro" id="IPR041698">
    <property type="entry name" value="Methyltransf_25"/>
</dbReference>
<dbReference type="CDD" id="cd02440">
    <property type="entry name" value="AdoMet_MTases"/>
    <property type="match status" value="1"/>
</dbReference>
<gene>
    <name evidence="3" type="ORF">E3T51_01205</name>
</gene>
<dbReference type="Pfam" id="PF13649">
    <property type="entry name" value="Methyltransf_25"/>
    <property type="match status" value="1"/>
</dbReference>
<proteinExistence type="predicted"/>
<comment type="caution">
    <text evidence="3">The sequence shown here is derived from an EMBL/GenBank/DDBJ whole genome shotgun (WGS) entry which is preliminary data.</text>
</comment>
<evidence type="ECO:0000256" key="1">
    <source>
        <dbReference type="ARBA" id="ARBA00022679"/>
    </source>
</evidence>
<protein>
    <submittedName>
        <fullName evidence="3">Class I SAM-dependent methyltransferase</fullName>
    </submittedName>
</protein>